<dbReference type="PANTHER" id="PTHR22943:SF100">
    <property type="entry name" value="SEVEN TM RECEPTOR"/>
    <property type="match status" value="1"/>
</dbReference>
<dbReference type="GO" id="GO:0042048">
    <property type="term" value="P:olfactory behavior"/>
    <property type="evidence" value="ECO:0007669"/>
    <property type="project" value="TreeGrafter"/>
</dbReference>
<reference evidence="3" key="1">
    <citation type="submission" date="2016-11" db="UniProtKB">
        <authorList>
            <consortium name="WormBaseParasite"/>
        </authorList>
    </citation>
    <scope>IDENTIFICATION</scope>
</reference>
<evidence type="ECO:0000313" key="2">
    <source>
        <dbReference type="Proteomes" id="UP000095282"/>
    </source>
</evidence>
<feature type="transmembrane region" description="Helical" evidence="1">
    <location>
        <begin position="32"/>
        <end position="55"/>
    </location>
</feature>
<dbReference type="PANTHER" id="PTHR22943">
    <property type="entry name" value="7-TRANSMEMBRANE DOMAIN RECEPTOR C.ELEGANS"/>
    <property type="match status" value="1"/>
</dbReference>
<accession>A0A1I7V0A8</accession>
<dbReference type="InterPro" id="IPR019428">
    <property type="entry name" value="7TM_GPCR_serpentine_rcpt_Str"/>
</dbReference>
<name>A0A1I7V0A8_9PELO</name>
<protein>
    <submittedName>
        <fullName evidence="3">G_PROTEIN_RECEP_F1_2 domain-containing protein</fullName>
    </submittedName>
</protein>
<organism evidence="2 3">
    <name type="scientific">Caenorhabditis tropicalis</name>
    <dbReference type="NCBI Taxonomy" id="1561998"/>
    <lineage>
        <taxon>Eukaryota</taxon>
        <taxon>Metazoa</taxon>
        <taxon>Ecdysozoa</taxon>
        <taxon>Nematoda</taxon>
        <taxon>Chromadorea</taxon>
        <taxon>Rhabditida</taxon>
        <taxon>Rhabditina</taxon>
        <taxon>Rhabditomorpha</taxon>
        <taxon>Rhabditoidea</taxon>
        <taxon>Rhabditidae</taxon>
        <taxon>Peloderinae</taxon>
        <taxon>Caenorhabditis</taxon>
    </lineage>
</organism>
<feature type="transmembrane region" description="Helical" evidence="1">
    <location>
        <begin position="67"/>
        <end position="90"/>
    </location>
</feature>
<dbReference type="WBParaSite" id="Csp11.Scaffold630.g21118.t1">
    <property type="protein sequence ID" value="Csp11.Scaffold630.g21118.t1"/>
    <property type="gene ID" value="Csp11.Scaffold630.g21118"/>
</dbReference>
<dbReference type="Proteomes" id="UP000095282">
    <property type="component" value="Unplaced"/>
</dbReference>
<proteinExistence type="predicted"/>
<keyword evidence="1" id="KW-0472">Membrane</keyword>
<keyword evidence="2" id="KW-1185">Reference proteome</keyword>
<keyword evidence="1" id="KW-0812">Transmembrane</keyword>
<dbReference type="SUPFAM" id="SSF81321">
    <property type="entry name" value="Family A G protein-coupled receptor-like"/>
    <property type="match status" value="1"/>
</dbReference>
<dbReference type="Pfam" id="PF10326">
    <property type="entry name" value="7TM_GPCR_Str"/>
    <property type="match status" value="1"/>
</dbReference>
<dbReference type="GO" id="GO:0038022">
    <property type="term" value="F:G protein-coupled olfactory receptor activity"/>
    <property type="evidence" value="ECO:0007669"/>
    <property type="project" value="TreeGrafter"/>
</dbReference>
<dbReference type="eggNOG" id="ENOG502TGJD">
    <property type="taxonomic scope" value="Eukaryota"/>
</dbReference>
<dbReference type="GO" id="GO:0005886">
    <property type="term" value="C:plasma membrane"/>
    <property type="evidence" value="ECO:0007669"/>
    <property type="project" value="TreeGrafter"/>
</dbReference>
<evidence type="ECO:0000256" key="1">
    <source>
        <dbReference type="SAM" id="Phobius"/>
    </source>
</evidence>
<evidence type="ECO:0000313" key="3">
    <source>
        <dbReference type="WBParaSite" id="Csp11.Scaffold630.g21118.t1"/>
    </source>
</evidence>
<keyword evidence="1" id="KW-1133">Transmembrane helix</keyword>
<sequence length="132" mass="14993">MAYCGIKCYYRINCLVRTTTQSNHHKNLHSQFLKALIVETLVPVFLMHFPAAIAYLSCFLNMSSEVYGNILTMSIALFPAVDPLPTMIIVSSYRNAILKFVANPFKNFDFIQKLVEAIKIHVDADDTEMDVL</sequence>
<dbReference type="AlphaFoldDB" id="A0A1I7V0A8"/>